<reference evidence="4" key="1">
    <citation type="submission" date="2025-08" db="UniProtKB">
        <authorList>
            <consortium name="RefSeq"/>
        </authorList>
    </citation>
    <scope>IDENTIFICATION</scope>
    <source>
        <tissue evidence="4">Muscle</tissue>
    </source>
</reference>
<dbReference type="InterPro" id="IPR014440">
    <property type="entry name" value="HCCAis_GSTk"/>
</dbReference>
<accession>A0ABM1BCL5</accession>
<dbReference type="InterPro" id="IPR036249">
    <property type="entry name" value="Thioredoxin-like_sf"/>
</dbReference>
<comment type="similarity">
    <text evidence="1">Belongs to the GST superfamily. Kappa family.</text>
</comment>
<dbReference type="PANTHER" id="PTHR42943">
    <property type="entry name" value="GLUTATHIONE S-TRANSFERASE KAPPA"/>
    <property type="match status" value="1"/>
</dbReference>
<evidence type="ECO:0000256" key="1">
    <source>
        <dbReference type="PIRNR" id="PIRNR006386"/>
    </source>
</evidence>
<dbReference type="PIRSF" id="PIRSF006386">
    <property type="entry name" value="HCCAis_GSTk"/>
    <property type="match status" value="1"/>
</dbReference>
<dbReference type="Pfam" id="PF01323">
    <property type="entry name" value="DSBA"/>
    <property type="match status" value="1"/>
</dbReference>
<dbReference type="Gene3D" id="3.40.30.10">
    <property type="entry name" value="Glutaredoxin"/>
    <property type="match status" value="1"/>
</dbReference>
<dbReference type="PANTHER" id="PTHR42943:SF2">
    <property type="entry name" value="GLUTATHIONE S-TRANSFERASE KAPPA 1"/>
    <property type="match status" value="1"/>
</dbReference>
<dbReference type="InterPro" id="IPR051924">
    <property type="entry name" value="GST_Kappa/NadH"/>
</dbReference>
<dbReference type="InterPro" id="IPR001853">
    <property type="entry name" value="DSBA-like_thioredoxin_dom"/>
</dbReference>
<sequence>MTRPVLIELFYDVISPYSWIAFETLCRYKTRWNVTLSLKPFFLGGIMKETGNHAPAMVPNKASYMIADLSRLREFYKVPIYLPEDIFDVMFKKGSLSAQRFLTAVDMKNPEFTERLSRVLWTRVFQTHQDITKLESFEQAGKEARLNDNVLQDSLARIAAQETKDRLTEFTKKALQYGAFGAPTIVAHLKEKPEVFFGCDRMELLAHIMEERWEGPQPDVSTHKL</sequence>
<comment type="catalytic activity">
    <reaction evidence="1">
        <text>RX + glutathione = an S-substituted glutathione + a halide anion + H(+)</text>
        <dbReference type="Rhea" id="RHEA:16437"/>
        <dbReference type="ChEBI" id="CHEBI:15378"/>
        <dbReference type="ChEBI" id="CHEBI:16042"/>
        <dbReference type="ChEBI" id="CHEBI:17792"/>
        <dbReference type="ChEBI" id="CHEBI:57925"/>
        <dbReference type="ChEBI" id="CHEBI:90779"/>
        <dbReference type="EC" id="2.5.1.18"/>
    </reaction>
</comment>
<dbReference type="RefSeq" id="XP_013779286.1">
    <property type="nucleotide sequence ID" value="XM_013923832.2"/>
</dbReference>
<organism evidence="3 4">
    <name type="scientific">Limulus polyphemus</name>
    <name type="common">Atlantic horseshoe crab</name>
    <dbReference type="NCBI Taxonomy" id="6850"/>
    <lineage>
        <taxon>Eukaryota</taxon>
        <taxon>Metazoa</taxon>
        <taxon>Ecdysozoa</taxon>
        <taxon>Arthropoda</taxon>
        <taxon>Chelicerata</taxon>
        <taxon>Merostomata</taxon>
        <taxon>Xiphosura</taxon>
        <taxon>Limulidae</taxon>
        <taxon>Limulus</taxon>
    </lineage>
</organism>
<evidence type="ECO:0000313" key="3">
    <source>
        <dbReference type="Proteomes" id="UP000694941"/>
    </source>
</evidence>
<dbReference type="GeneID" id="106463766"/>
<protein>
    <recommendedName>
        <fullName evidence="1">Glutathione S-transferase kappa</fullName>
        <ecNumber evidence="1">2.5.1.18</ecNumber>
    </recommendedName>
</protein>
<gene>
    <name evidence="4" type="primary">LOC106463766</name>
</gene>
<proteinExistence type="inferred from homology"/>
<dbReference type="EC" id="2.5.1.18" evidence="1"/>
<keyword evidence="1" id="KW-0808">Transferase</keyword>
<dbReference type="Proteomes" id="UP000694941">
    <property type="component" value="Unplaced"/>
</dbReference>
<dbReference type="SUPFAM" id="SSF52833">
    <property type="entry name" value="Thioredoxin-like"/>
    <property type="match status" value="1"/>
</dbReference>
<name>A0ABM1BCL5_LIMPO</name>
<evidence type="ECO:0000259" key="2">
    <source>
        <dbReference type="Pfam" id="PF01323"/>
    </source>
</evidence>
<keyword evidence="3" id="KW-1185">Reference proteome</keyword>
<feature type="domain" description="DSBA-like thioredoxin" evidence="2">
    <location>
        <begin position="7"/>
        <end position="208"/>
    </location>
</feature>
<evidence type="ECO:0000313" key="4">
    <source>
        <dbReference type="RefSeq" id="XP_013779286.1"/>
    </source>
</evidence>